<comment type="similarity">
    <text evidence="1">Belongs to the peptidase S8 family.</text>
</comment>
<evidence type="ECO:0000256" key="2">
    <source>
        <dbReference type="SAM" id="SignalP"/>
    </source>
</evidence>
<organism evidence="4 5">
    <name type="scientific">Solirubrobacter deserti</name>
    <dbReference type="NCBI Taxonomy" id="2282478"/>
    <lineage>
        <taxon>Bacteria</taxon>
        <taxon>Bacillati</taxon>
        <taxon>Actinomycetota</taxon>
        <taxon>Thermoleophilia</taxon>
        <taxon>Solirubrobacterales</taxon>
        <taxon>Solirubrobacteraceae</taxon>
        <taxon>Solirubrobacter</taxon>
    </lineage>
</organism>
<dbReference type="Proteomes" id="UP001147700">
    <property type="component" value="Unassembled WGS sequence"/>
</dbReference>
<comment type="caution">
    <text evidence="1">Lacks conserved residue(s) required for the propagation of feature annotation.</text>
</comment>
<feature type="chain" id="PRO_5046586382" evidence="2">
    <location>
        <begin position="21"/>
        <end position="718"/>
    </location>
</feature>
<reference evidence="4" key="1">
    <citation type="submission" date="2022-10" db="EMBL/GenBank/DDBJ databases">
        <title>The WGS of Solirubrobacter sp. CPCC 204708.</title>
        <authorList>
            <person name="Jiang Z."/>
        </authorList>
    </citation>
    <scope>NUCLEOTIDE SEQUENCE</scope>
    <source>
        <strain evidence="4">CPCC 204708</strain>
    </source>
</reference>
<dbReference type="InterPro" id="IPR036852">
    <property type="entry name" value="Peptidase_S8/S53_dom_sf"/>
</dbReference>
<proteinExistence type="inferred from homology"/>
<evidence type="ECO:0000256" key="1">
    <source>
        <dbReference type="PROSITE-ProRule" id="PRU01240"/>
    </source>
</evidence>
<dbReference type="Gene3D" id="3.40.50.200">
    <property type="entry name" value="Peptidase S8/S53 domain"/>
    <property type="match status" value="1"/>
</dbReference>
<comment type="caution">
    <text evidence="4">The sequence shown here is derived from an EMBL/GenBank/DDBJ whole genome shotgun (WGS) entry which is preliminary data.</text>
</comment>
<dbReference type="InterPro" id="IPR058094">
    <property type="entry name" value="Ig-like_OmpL47-like"/>
</dbReference>
<dbReference type="SUPFAM" id="SSF52743">
    <property type="entry name" value="Subtilisin-like"/>
    <property type="match status" value="1"/>
</dbReference>
<keyword evidence="2" id="KW-0732">Signal</keyword>
<sequence>MKRFLAAALLPAVSAPAAYAGPVNLASPGLVPVTVTDPGATIAGVPPERAGLDEGEVIAHYDKQKLMRAGALHEDTTRLVASDGSVEPVEPNVVLEVKLADRSRLRGDLDPLVVGVDLDELDARARAQTGKPIPDLGAWHQLRLPAGTDPDATITDLLASGQVTEAYVAPDAAPPPQQTNPTPDFTALQGYNRPAPAGVDADFSLQDPRTRGAGVTIADLEYYWTAEHEDLQLDPIATDLGKTTYVQYRNFADEHGTAVFGEMVAKDNGFGVTGGVPDATMRGISPQRNNNGRLQYSVSGALTYVAQFLKAGDVVLIEQQTVGPAGGTAYVPVEWNQANFDAIKALSNLGIVVMETGGNGGQDLDGANMLGRFDRSVRDSGAIIGGAGSSTTRAALNFSSHGTRVDLQGWGQNITTTGSGGNLFGGTAPEMLTRRYTRSFSGTSGAGPIVVNAIVAVQSYLKATAQAPYTSAQLRDLLRRTGTPQTGTRLVGPLPDIRAALREIEVDAPNVTASFTPAAVNGWHHNPTVTLTADDGWGVGVEANSIEYRLDGGAWTPYTAPFQVLEPNGHTLELRATDLRGNTKVHTTTFNVYDLETPVDSTVGGTVAPTLALTLGDSARFEPFVPGVPNVYTAQTTANVISTAGSAELTVSDPGHLANGPFQLPQPLQVELTPAAWTGPVSNAATTIAFKQAIGAGDALCTGSYSRTLTFTLSTSTP</sequence>
<protein>
    <submittedName>
        <fullName evidence="4">S8 family serine peptidase</fullName>
    </submittedName>
</protein>
<dbReference type="RefSeq" id="WP_202955097.1">
    <property type="nucleotide sequence ID" value="NZ_JAPCID010000037.1"/>
</dbReference>
<name>A0ABT4RP71_9ACTN</name>
<evidence type="ECO:0000313" key="5">
    <source>
        <dbReference type="Proteomes" id="UP001147700"/>
    </source>
</evidence>
<evidence type="ECO:0000259" key="3">
    <source>
        <dbReference type="Pfam" id="PF00082"/>
    </source>
</evidence>
<dbReference type="Pfam" id="PF00082">
    <property type="entry name" value="Peptidase_S8"/>
    <property type="match status" value="1"/>
</dbReference>
<dbReference type="NCBIfam" id="NF047446">
    <property type="entry name" value="barrel_OmpL47"/>
    <property type="match status" value="1"/>
</dbReference>
<evidence type="ECO:0000313" key="4">
    <source>
        <dbReference type="EMBL" id="MDA0140312.1"/>
    </source>
</evidence>
<accession>A0ABT4RP71</accession>
<keyword evidence="5" id="KW-1185">Reference proteome</keyword>
<feature type="signal peptide" evidence="2">
    <location>
        <begin position="1"/>
        <end position="20"/>
    </location>
</feature>
<dbReference type="EMBL" id="JAPCID010000037">
    <property type="protein sequence ID" value="MDA0140312.1"/>
    <property type="molecule type" value="Genomic_DNA"/>
</dbReference>
<gene>
    <name evidence="4" type="ORF">OJ962_22625</name>
</gene>
<feature type="domain" description="Peptidase S8/S53" evidence="3">
    <location>
        <begin position="248"/>
        <end position="483"/>
    </location>
</feature>
<dbReference type="PROSITE" id="PS51892">
    <property type="entry name" value="SUBTILASE"/>
    <property type="match status" value="1"/>
</dbReference>
<dbReference type="InterPro" id="IPR000209">
    <property type="entry name" value="Peptidase_S8/S53_dom"/>
</dbReference>